<reference evidence="1 2" key="1">
    <citation type="submission" date="2021-04" db="EMBL/GenBank/DDBJ databases">
        <authorList>
            <person name="Bliznina A."/>
        </authorList>
    </citation>
    <scope>NUCLEOTIDE SEQUENCE [LARGE SCALE GENOMIC DNA]</scope>
</reference>
<proteinExistence type="predicted"/>
<gene>
    <name evidence="1" type="ORF">OKIOD_LOCUS13</name>
</gene>
<sequence>MSKRESKNTAKNTRIWKALRLIKNNWNSNEYVSKKLRARASLNMTNLPSDIGNVEFNPWPDDFWITNDMSEINLKAAAYEVDHDEDGDFSMMRPSIMNSRSVFSILNTGSREEKDQKSKAAPNSNMTSLGNTVCLITPGRCADSVTKMRQNWKEKSGLSIGEIESFMAASNELANCGRKRFFSSIRPSRIAALDLNYLNIVFLVDRSPEPSSFIQQNKLDLERDRVVIQAESYLKLRSQPEKTIRMSELPTISREEKYVLDYLKSTGRMETYRLFERKTMKKWLLKYMVATKRKDTWMALMEHSDEEMDEEEEMRKADEARAKRSKVPKNISWRELESTLACPSCGARIPKDLEGMNAHLAACEYSFY</sequence>
<organism evidence="1 2">
    <name type="scientific">Oikopleura dioica</name>
    <name type="common">Tunicate</name>
    <dbReference type="NCBI Taxonomy" id="34765"/>
    <lineage>
        <taxon>Eukaryota</taxon>
        <taxon>Metazoa</taxon>
        <taxon>Chordata</taxon>
        <taxon>Tunicata</taxon>
        <taxon>Appendicularia</taxon>
        <taxon>Copelata</taxon>
        <taxon>Oikopleuridae</taxon>
        <taxon>Oikopleura</taxon>
    </lineage>
</organism>
<evidence type="ECO:0000313" key="1">
    <source>
        <dbReference type="EMBL" id="CAG5076415.1"/>
    </source>
</evidence>
<dbReference type="Proteomes" id="UP001158576">
    <property type="component" value="Chromosome PAR"/>
</dbReference>
<accession>A0ABN7RNE0</accession>
<dbReference type="EMBL" id="OU015568">
    <property type="protein sequence ID" value="CAG5076415.1"/>
    <property type="molecule type" value="Genomic_DNA"/>
</dbReference>
<protein>
    <submittedName>
        <fullName evidence="1">Oidioi.mRNA.OKI2018_I69.PAR.g8455.t1.cds</fullName>
    </submittedName>
</protein>
<name>A0ABN7RNE0_OIKDI</name>
<keyword evidence="2" id="KW-1185">Reference proteome</keyword>
<evidence type="ECO:0000313" key="2">
    <source>
        <dbReference type="Proteomes" id="UP001158576"/>
    </source>
</evidence>